<dbReference type="HAMAP" id="MF_00210">
    <property type="entry name" value="EPSP_synth"/>
    <property type="match status" value="1"/>
</dbReference>
<dbReference type="PROSITE" id="PS00885">
    <property type="entry name" value="EPSP_SYNTHASE_2"/>
    <property type="match status" value="1"/>
</dbReference>
<evidence type="ECO:0000259" key="24">
    <source>
        <dbReference type="Pfam" id="PF24621"/>
    </source>
</evidence>
<dbReference type="GO" id="GO:0005737">
    <property type="term" value="C:cytoplasm"/>
    <property type="evidence" value="ECO:0007669"/>
    <property type="project" value="InterPro"/>
</dbReference>
<dbReference type="GO" id="GO:0009423">
    <property type="term" value="P:chorismate biosynthetic process"/>
    <property type="evidence" value="ECO:0007669"/>
    <property type="project" value="UniProtKB-UniRule"/>
</dbReference>
<evidence type="ECO:0000256" key="11">
    <source>
        <dbReference type="ARBA" id="ARBA00022833"/>
    </source>
</evidence>
<sequence>MQKKGGDFVVEDVPVERVEGGKEPIVIGNEILRKGWIARDIRERVPKAVKFVIITDSNVFGLYGQTFISTFEQVLHIKPFVKVLPPGEETKSRQVKEEIEDFMLAKACNRDTCVVALGGGVIGDLAGFVAATYLRGVPFVQVPTTLLAMVDSSIGGKTGLNPPAGKNLVGAFHHPKAVYIDLSLLKTLPQREFCNGLAEVIKSGVIRDPELFELLETNVDGILNNREERLLREIVHRSAKMKAEVVMMDANENGIRCILNYGHTIGHAIEAFAFPLLLHGECVSIGMVLESKLAQKMNHLKNLNFIGRLTRCLQAYKLPVVVPKPKKQQGGDQGKRKEGTLEFTPEDLINKMLIDKKNANSNIRCVIVKDFGDVFEHPVVVDKDTLRFVLLPSVAVEPTQSGVSGVITVPGSKSISNRVLTLAALGEGECHIKGLLSADDTDVMLAALRRLGVQYKWLDQGLTLYIKGSGGQLQPPKEPEIPFFLGNAGTASRFLTTMCTLVTPPAGSTEKVSTILTGVDRLKERPISDLVEALRENGCVINYLEKEGYFPIEVVGGKGLNGGVINLSAKLSSQYVSSILLSAPYALNDVDLQIKGEAVSQPFIEMTIKVMQQFGVKVVDTSKEDKISWFIPRGVYHNPKDFVVEPDASSASYPLALAAITGGEITVDNIGSSSVQGDAQFYTVMEKMGCTVNQTTTSTTVKGPARGGLKAVDIDMSSMTDTFMTVAVLAAVATGTSRIYNIANQRVKECNRIAAMVKELGKCGVTARELEDGLEIDGCGGDISKLHGASIECYRDHRIAMSFGVFGTVVPGILITDKECVDKTYPDFWYDLEFRFGVRLSVPSTENEQQKPATAAAEAPVAEQPGPDGDDRSVVLVGMRGSGKSTMGSALAAGLGWKFIDIDVEFEAFAGEKIRSFVDAHGWPAFRAKEEELVRQVVGAHPQRTVISTGGGIVETPTAFEYLLAKKKDVIIVQLRRNVEDVIEYLSADVSRADLGEETRKIWERRRPLYEQVSDHEFYIGRGERDWAAAERDLVDLVQRVRRGDRAPLPLPGLDRDTGESYFLSLTTPRVEECLPFADELFADVDLIEMRVDLMESQDEDFLREQTALLRRRTAKPLLFTLRTRDQGGRYDETGRADEIVRLFGLALRLGVEFIDLEITLQPEIVSAVLDKRRALGGATRVIASYHQFNDPVKSEEDVVRVLQRCHALGQTGALSASSLVDVVKVVIFAFADGDVWTLRNGVKRAQETVAHLQGFPTIALAAGEKGKLSRVMNKFLTPVTHPLLPAKAAPGQLSVKEIKSVRGLLDM</sequence>
<comment type="cofactor">
    <cofactor evidence="1">
        <name>Zn(2+)</name>
        <dbReference type="ChEBI" id="CHEBI:29105"/>
    </cofactor>
</comment>
<dbReference type="STRING" id="1257118.L8HI43"/>
<evidence type="ECO:0000256" key="5">
    <source>
        <dbReference type="ARBA" id="ARBA00022490"/>
    </source>
</evidence>
<dbReference type="InterPro" id="IPR027417">
    <property type="entry name" value="P-loop_NTPase"/>
</dbReference>
<evidence type="ECO:0000259" key="23">
    <source>
        <dbReference type="Pfam" id="PF01761"/>
    </source>
</evidence>
<evidence type="ECO:0000256" key="9">
    <source>
        <dbReference type="ARBA" id="ARBA00022741"/>
    </source>
</evidence>
<dbReference type="InterPro" id="IPR001381">
    <property type="entry name" value="DHquinase_I"/>
</dbReference>
<dbReference type="InterPro" id="IPR030960">
    <property type="entry name" value="DHQS/DOIS_N"/>
</dbReference>
<keyword evidence="15 20" id="KW-0057">Aromatic amino acid biosynthesis</keyword>
<dbReference type="InterPro" id="IPR031322">
    <property type="entry name" value="Shikimate/glucono_kinase"/>
</dbReference>
<dbReference type="CDD" id="cd00464">
    <property type="entry name" value="SK"/>
    <property type="match status" value="1"/>
</dbReference>
<dbReference type="Pfam" id="PF00275">
    <property type="entry name" value="EPSP_synthase"/>
    <property type="match status" value="1"/>
</dbReference>
<keyword evidence="17" id="KW-0511">Multifunctional enzyme</keyword>
<evidence type="ECO:0000256" key="3">
    <source>
        <dbReference type="ARBA" id="ARBA00004842"/>
    </source>
</evidence>
<keyword evidence="11" id="KW-0862">Zinc</keyword>
<comment type="catalytic activity">
    <reaction evidence="18">
        <text>3-phosphoshikimate + phosphoenolpyruvate = 5-O-(1-carboxyvinyl)-3-phosphoshikimate + phosphate</text>
        <dbReference type="Rhea" id="RHEA:21256"/>
        <dbReference type="ChEBI" id="CHEBI:43474"/>
        <dbReference type="ChEBI" id="CHEBI:57701"/>
        <dbReference type="ChEBI" id="CHEBI:58702"/>
        <dbReference type="ChEBI" id="CHEBI:145989"/>
        <dbReference type="EC" id="2.5.1.19"/>
    </reaction>
    <physiologicalReaction direction="left-to-right" evidence="18">
        <dbReference type="Rhea" id="RHEA:21257"/>
    </physiologicalReaction>
</comment>
<dbReference type="CDD" id="cd01556">
    <property type="entry name" value="EPSP_synthase"/>
    <property type="match status" value="1"/>
</dbReference>
<evidence type="ECO:0000256" key="1">
    <source>
        <dbReference type="ARBA" id="ARBA00001947"/>
    </source>
</evidence>
<dbReference type="InterPro" id="IPR006264">
    <property type="entry name" value="EPSP_synthase"/>
</dbReference>
<dbReference type="PANTHER" id="PTHR21090:SF5">
    <property type="entry name" value="PENTAFUNCTIONAL AROM POLYPEPTIDE"/>
    <property type="match status" value="1"/>
</dbReference>
<evidence type="ECO:0000256" key="6">
    <source>
        <dbReference type="ARBA" id="ARBA00022605"/>
    </source>
</evidence>
<evidence type="ECO:0000256" key="18">
    <source>
        <dbReference type="ARBA" id="ARBA00044633"/>
    </source>
</evidence>
<dbReference type="InterPro" id="IPR023193">
    <property type="entry name" value="EPSP_synthase_CS"/>
</dbReference>
<dbReference type="GO" id="GO:0004765">
    <property type="term" value="F:shikimate kinase activity"/>
    <property type="evidence" value="ECO:0007669"/>
    <property type="project" value="UniProtKB-EC"/>
</dbReference>
<dbReference type="GO" id="GO:0008652">
    <property type="term" value="P:amino acid biosynthetic process"/>
    <property type="evidence" value="ECO:0007669"/>
    <property type="project" value="UniProtKB-KW"/>
</dbReference>
<gene>
    <name evidence="25" type="ORF">ACA1_175450</name>
</gene>
<dbReference type="PANTHER" id="PTHR21090">
    <property type="entry name" value="AROM/DEHYDROQUINATE SYNTHASE"/>
    <property type="match status" value="1"/>
</dbReference>
<dbReference type="KEGG" id="acan:ACA1_175450"/>
<dbReference type="Proteomes" id="UP000011083">
    <property type="component" value="Unassembled WGS sequence"/>
</dbReference>
<reference evidence="25 26" key="1">
    <citation type="journal article" date="2013" name="Genome Biol.">
        <title>Genome of Acanthamoeba castellanii highlights extensive lateral gene transfer and early evolution of tyrosine kinase signaling.</title>
        <authorList>
            <person name="Clarke M."/>
            <person name="Lohan A.J."/>
            <person name="Liu B."/>
            <person name="Lagkouvardos I."/>
            <person name="Roy S."/>
            <person name="Zafar N."/>
            <person name="Bertelli C."/>
            <person name="Schilde C."/>
            <person name="Kianianmomeni A."/>
            <person name="Burglin T.R."/>
            <person name="Frech C."/>
            <person name="Turcotte B."/>
            <person name="Kopec K.O."/>
            <person name="Synnott J.M."/>
            <person name="Choo C."/>
            <person name="Paponov I."/>
            <person name="Finkler A."/>
            <person name="Soon Heng Tan C."/>
            <person name="Hutchins A.P."/>
            <person name="Weinmeier T."/>
            <person name="Rattei T."/>
            <person name="Chu J.S."/>
            <person name="Gimenez G."/>
            <person name="Irimia M."/>
            <person name="Rigden D.J."/>
            <person name="Fitzpatrick D.A."/>
            <person name="Lorenzo-Morales J."/>
            <person name="Bateman A."/>
            <person name="Chiu C.H."/>
            <person name="Tang P."/>
            <person name="Hegemann P."/>
            <person name="Fromm H."/>
            <person name="Raoult D."/>
            <person name="Greub G."/>
            <person name="Miranda-Saavedra D."/>
            <person name="Chen N."/>
            <person name="Nash P."/>
            <person name="Ginger M.L."/>
            <person name="Horn M."/>
            <person name="Schaap P."/>
            <person name="Caler L."/>
            <person name="Loftus B."/>
        </authorList>
    </citation>
    <scope>NUCLEOTIDE SEQUENCE [LARGE SCALE GENOMIC DNA]</scope>
    <source>
        <strain evidence="25 26">Neff</strain>
    </source>
</reference>
<dbReference type="Pfam" id="PF01487">
    <property type="entry name" value="DHquinase_I"/>
    <property type="match status" value="1"/>
</dbReference>
<dbReference type="OMA" id="SWANMSW"/>
<dbReference type="InterPro" id="IPR013785">
    <property type="entry name" value="Aldolase_TIM"/>
</dbReference>
<dbReference type="Pfam" id="PF01202">
    <property type="entry name" value="SKI"/>
    <property type="match status" value="1"/>
</dbReference>
<evidence type="ECO:0000256" key="17">
    <source>
        <dbReference type="ARBA" id="ARBA00023268"/>
    </source>
</evidence>
<comment type="catalytic activity">
    <reaction evidence="19">
        <text>shikimate + ATP = 3-phosphoshikimate + ADP + H(+)</text>
        <dbReference type="Rhea" id="RHEA:13121"/>
        <dbReference type="ChEBI" id="CHEBI:15378"/>
        <dbReference type="ChEBI" id="CHEBI:30616"/>
        <dbReference type="ChEBI" id="CHEBI:36208"/>
        <dbReference type="ChEBI" id="CHEBI:145989"/>
        <dbReference type="ChEBI" id="CHEBI:456216"/>
        <dbReference type="EC" id="2.7.1.71"/>
    </reaction>
</comment>
<keyword evidence="16" id="KW-0456">Lyase</keyword>
<dbReference type="SUPFAM" id="SSF52540">
    <property type="entry name" value="P-loop containing nucleoside triphosphate hydrolases"/>
    <property type="match status" value="1"/>
</dbReference>
<evidence type="ECO:0000256" key="4">
    <source>
        <dbReference type="ARBA" id="ARBA00009948"/>
    </source>
</evidence>
<keyword evidence="6 20" id="KW-0028">Amino-acid biosynthesis</keyword>
<dbReference type="GO" id="GO:0046872">
    <property type="term" value="F:metal ion binding"/>
    <property type="evidence" value="ECO:0007669"/>
    <property type="project" value="UniProtKB-KW"/>
</dbReference>
<feature type="compositionally biased region" description="Low complexity" evidence="21">
    <location>
        <begin position="850"/>
        <end position="865"/>
    </location>
</feature>
<dbReference type="NCBIfam" id="TIGR01356">
    <property type="entry name" value="aroA"/>
    <property type="match status" value="1"/>
</dbReference>
<dbReference type="GO" id="GO:0005524">
    <property type="term" value="F:ATP binding"/>
    <property type="evidence" value="ECO:0007669"/>
    <property type="project" value="UniProtKB-KW"/>
</dbReference>
<evidence type="ECO:0000313" key="26">
    <source>
        <dbReference type="Proteomes" id="UP000011083"/>
    </source>
</evidence>
<dbReference type="GO" id="GO:0016491">
    <property type="term" value="F:oxidoreductase activity"/>
    <property type="evidence" value="ECO:0007669"/>
    <property type="project" value="UniProtKB-KW"/>
</dbReference>
<evidence type="ECO:0000256" key="16">
    <source>
        <dbReference type="ARBA" id="ARBA00023239"/>
    </source>
</evidence>
<feature type="region of interest" description="Disordered" evidence="21">
    <location>
        <begin position="845"/>
        <end position="872"/>
    </location>
</feature>
<feature type="domain" description="Enolpyruvate transferase" evidence="22">
    <location>
        <begin position="401"/>
        <end position="831"/>
    </location>
</feature>
<dbReference type="Gene3D" id="3.40.50.1970">
    <property type="match status" value="1"/>
</dbReference>
<comment type="pathway">
    <text evidence="3">Metabolic intermediate biosynthesis; chorismate biosynthesis; chorismate from D-erythrose 4-phosphate and phosphoenolpyruvate: step 5/7.</text>
</comment>
<keyword evidence="5" id="KW-0963">Cytoplasm</keyword>
<dbReference type="GO" id="GO:0003856">
    <property type="term" value="F:3-dehydroquinate synthase activity"/>
    <property type="evidence" value="ECO:0007669"/>
    <property type="project" value="InterPro"/>
</dbReference>
<dbReference type="HAMAP" id="MF_00109">
    <property type="entry name" value="Shikimate_kinase"/>
    <property type="match status" value="1"/>
</dbReference>
<dbReference type="Gene3D" id="1.20.1090.10">
    <property type="entry name" value="Dehydroquinate synthase-like - alpha domain"/>
    <property type="match status" value="1"/>
</dbReference>
<dbReference type="FunFam" id="3.40.50.1970:FF:000007">
    <property type="entry name" value="Pentafunctional AROM polypeptide"/>
    <property type="match status" value="1"/>
</dbReference>
<dbReference type="InterPro" id="IPR013792">
    <property type="entry name" value="RNA3'P_cycl/enolpyr_Trfase_a/b"/>
</dbReference>
<accession>L8HI43</accession>
<dbReference type="PRINTS" id="PR01100">
    <property type="entry name" value="SHIKIMTKNASE"/>
</dbReference>
<feature type="domain" description="3-dehydroquinate synthase N-terminal" evidence="23">
    <location>
        <begin position="83"/>
        <end position="194"/>
    </location>
</feature>
<comment type="pathway">
    <text evidence="2 20">Metabolic intermediate biosynthesis; chorismate biosynthesis; chorismate from D-erythrose 4-phosphate and phosphoenolpyruvate: step 6/7.</text>
</comment>
<evidence type="ECO:0000256" key="7">
    <source>
        <dbReference type="ARBA" id="ARBA00022679"/>
    </source>
</evidence>
<proteinExistence type="inferred from homology"/>
<dbReference type="SUPFAM" id="SSF55205">
    <property type="entry name" value="EPT/RTPC-like"/>
    <property type="match status" value="1"/>
</dbReference>
<dbReference type="RefSeq" id="XP_004356770.1">
    <property type="nucleotide sequence ID" value="XM_004356717.1"/>
</dbReference>
<dbReference type="GeneID" id="14925902"/>
<dbReference type="Pfam" id="PF24621">
    <property type="entry name" value="DHQS_C"/>
    <property type="match status" value="1"/>
</dbReference>
<evidence type="ECO:0000256" key="10">
    <source>
        <dbReference type="ARBA" id="ARBA00022777"/>
    </source>
</evidence>
<dbReference type="InterPro" id="IPR000623">
    <property type="entry name" value="Shikimate_kinase/TSH1"/>
</dbReference>
<evidence type="ECO:0000256" key="2">
    <source>
        <dbReference type="ARBA" id="ARBA00004811"/>
    </source>
</evidence>
<dbReference type="VEuPathDB" id="AmoebaDB:ACA1_175450"/>
<comment type="similarity">
    <text evidence="4 20">Belongs to the EPSP synthase family.</text>
</comment>
<evidence type="ECO:0000256" key="8">
    <source>
        <dbReference type="ARBA" id="ARBA00022723"/>
    </source>
</evidence>
<dbReference type="InterPro" id="IPR023000">
    <property type="entry name" value="Shikimate_kinase_CS"/>
</dbReference>
<keyword evidence="10 25" id="KW-0418">Kinase</keyword>
<evidence type="ECO:0000256" key="19">
    <source>
        <dbReference type="ARBA" id="ARBA00048567"/>
    </source>
</evidence>
<keyword evidence="12" id="KW-0067">ATP-binding</keyword>
<keyword evidence="26" id="KW-1185">Reference proteome</keyword>
<evidence type="ECO:0000259" key="22">
    <source>
        <dbReference type="Pfam" id="PF00275"/>
    </source>
</evidence>
<evidence type="ECO:0000256" key="12">
    <source>
        <dbReference type="ARBA" id="ARBA00022840"/>
    </source>
</evidence>
<dbReference type="Gene3D" id="3.20.20.70">
    <property type="entry name" value="Aldolase class I"/>
    <property type="match status" value="1"/>
</dbReference>
<evidence type="ECO:0000313" key="25">
    <source>
        <dbReference type="EMBL" id="ELR24870.1"/>
    </source>
</evidence>
<organism evidence="25 26">
    <name type="scientific">Acanthamoeba castellanii (strain ATCC 30010 / Neff)</name>
    <dbReference type="NCBI Taxonomy" id="1257118"/>
    <lineage>
        <taxon>Eukaryota</taxon>
        <taxon>Amoebozoa</taxon>
        <taxon>Discosea</taxon>
        <taxon>Longamoebia</taxon>
        <taxon>Centramoebida</taxon>
        <taxon>Acanthamoebidae</taxon>
        <taxon>Acanthamoeba</taxon>
    </lineage>
</organism>
<dbReference type="Gene3D" id="3.40.50.300">
    <property type="entry name" value="P-loop containing nucleotide triphosphate hydrolases"/>
    <property type="match status" value="1"/>
</dbReference>
<name>L8HI43_ACACF</name>
<dbReference type="InterPro" id="IPR001986">
    <property type="entry name" value="Enolpyruvate_Tfrase_dom"/>
</dbReference>
<keyword evidence="9" id="KW-0547">Nucleotide-binding</keyword>
<dbReference type="GO" id="GO:0009073">
    <property type="term" value="P:aromatic amino acid family biosynthetic process"/>
    <property type="evidence" value="ECO:0007669"/>
    <property type="project" value="UniProtKB-UniRule"/>
</dbReference>
<keyword evidence="7 20" id="KW-0808">Transferase</keyword>
<evidence type="ECO:0000256" key="15">
    <source>
        <dbReference type="ARBA" id="ARBA00023141"/>
    </source>
</evidence>
<dbReference type="FunFam" id="3.65.10.10:FF:000012">
    <property type="entry name" value="Pentafunctional AROM polypeptide"/>
    <property type="match status" value="1"/>
</dbReference>
<evidence type="ECO:0000256" key="21">
    <source>
        <dbReference type="SAM" id="MobiDB-lite"/>
    </source>
</evidence>
<dbReference type="CDD" id="cd00502">
    <property type="entry name" value="DHQase_I"/>
    <property type="match status" value="1"/>
</dbReference>
<dbReference type="InterPro" id="IPR016037">
    <property type="entry name" value="DHQ_synth_AroB"/>
</dbReference>
<keyword evidence="13" id="KW-0521">NADP</keyword>
<dbReference type="UniPathway" id="UPA00053">
    <property type="reaction ID" value="UER00088"/>
</dbReference>
<dbReference type="Pfam" id="PF01761">
    <property type="entry name" value="DHQ_synthase"/>
    <property type="match status" value="1"/>
</dbReference>
<dbReference type="InterPro" id="IPR036968">
    <property type="entry name" value="Enolpyruvate_Tfrase_sf"/>
</dbReference>
<keyword evidence="8" id="KW-0479">Metal-binding</keyword>
<dbReference type="SUPFAM" id="SSF56796">
    <property type="entry name" value="Dehydroquinate synthase-like"/>
    <property type="match status" value="1"/>
</dbReference>
<evidence type="ECO:0000256" key="20">
    <source>
        <dbReference type="RuleBase" id="RU004164"/>
    </source>
</evidence>
<dbReference type="NCBIfam" id="TIGR01357">
    <property type="entry name" value="aroB"/>
    <property type="match status" value="1"/>
</dbReference>
<evidence type="ECO:0000256" key="14">
    <source>
        <dbReference type="ARBA" id="ARBA00023002"/>
    </source>
</evidence>
<keyword evidence="14" id="KW-0560">Oxidoreductase</keyword>
<dbReference type="PROSITE" id="PS01128">
    <property type="entry name" value="SHIKIMATE_KINASE"/>
    <property type="match status" value="1"/>
</dbReference>
<dbReference type="OrthoDB" id="197068at2759"/>
<dbReference type="SUPFAM" id="SSF51569">
    <property type="entry name" value="Aldolase"/>
    <property type="match status" value="1"/>
</dbReference>
<dbReference type="CDD" id="cd08195">
    <property type="entry name" value="DHQS"/>
    <property type="match status" value="1"/>
</dbReference>
<feature type="domain" description="3-dehydroquinate synthase C-terminal" evidence="24">
    <location>
        <begin position="196"/>
        <end position="357"/>
    </location>
</feature>
<dbReference type="EMBL" id="KB007811">
    <property type="protein sequence ID" value="ELR24870.1"/>
    <property type="molecule type" value="Genomic_DNA"/>
</dbReference>
<evidence type="ECO:0000256" key="13">
    <source>
        <dbReference type="ARBA" id="ARBA00022857"/>
    </source>
</evidence>
<dbReference type="Gene3D" id="3.65.10.10">
    <property type="entry name" value="Enolpyruvate transferase domain"/>
    <property type="match status" value="2"/>
</dbReference>
<dbReference type="HAMAP" id="MF_00110">
    <property type="entry name" value="DHQ_synthase"/>
    <property type="match status" value="1"/>
</dbReference>
<dbReference type="EC" id="2.5.1.19" evidence="20"/>
<protein>
    <recommendedName>
        <fullName evidence="20">3-phosphoshikimate 1-carboxyvinyltransferase</fullName>
        <ecNumber evidence="20">2.5.1.19</ecNumber>
    </recommendedName>
</protein>
<dbReference type="GO" id="GO:0003855">
    <property type="term" value="F:3-dehydroquinate dehydratase activity"/>
    <property type="evidence" value="ECO:0007669"/>
    <property type="project" value="InterPro"/>
</dbReference>
<dbReference type="InterPro" id="IPR056179">
    <property type="entry name" value="DHQS_C"/>
</dbReference>
<dbReference type="GO" id="GO:0003866">
    <property type="term" value="F:3-phosphoshikimate 1-carboxyvinyltransferase activity"/>
    <property type="evidence" value="ECO:0007669"/>
    <property type="project" value="UniProtKB-UniRule"/>
</dbReference>